<keyword evidence="2" id="KW-1185">Reference proteome</keyword>
<dbReference type="Proteomes" id="UP000532311">
    <property type="component" value="Unassembled WGS sequence"/>
</dbReference>
<dbReference type="EMBL" id="JAAQPF010000036">
    <property type="protein sequence ID" value="KAF5719402.1"/>
    <property type="molecule type" value="Genomic_DNA"/>
</dbReference>
<accession>A0A8H5YXZ8</accession>
<protein>
    <submittedName>
        <fullName evidence="1">Uncharacterized protein</fullName>
    </submittedName>
</protein>
<organism evidence="1 2">
    <name type="scientific">Fusarium globosum</name>
    <dbReference type="NCBI Taxonomy" id="78864"/>
    <lineage>
        <taxon>Eukaryota</taxon>
        <taxon>Fungi</taxon>
        <taxon>Dikarya</taxon>
        <taxon>Ascomycota</taxon>
        <taxon>Pezizomycotina</taxon>
        <taxon>Sordariomycetes</taxon>
        <taxon>Hypocreomycetidae</taxon>
        <taxon>Hypocreales</taxon>
        <taxon>Nectriaceae</taxon>
        <taxon>Fusarium</taxon>
        <taxon>Fusarium fujikuroi species complex</taxon>
    </lineage>
</organism>
<evidence type="ECO:0000313" key="2">
    <source>
        <dbReference type="Proteomes" id="UP000532311"/>
    </source>
</evidence>
<gene>
    <name evidence="1" type="ORF">FGLOB1_1183</name>
</gene>
<name>A0A8H5YXZ8_9HYPO</name>
<comment type="caution">
    <text evidence="1">The sequence shown here is derived from an EMBL/GenBank/DDBJ whole genome shotgun (WGS) entry which is preliminary data.</text>
</comment>
<reference evidence="1 2" key="1">
    <citation type="submission" date="2020-05" db="EMBL/GenBank/DDBJ databases">
        <title>Identification and distribution of gene clusters putatively required for synthesis of sphingolipid metabolism inhibitors in phylogenetically diverse species of the filamentous fungus Fusarium.</title>
        <authorList>
            <person name="Kim H.-S."/>
            <person name="Busman M."/>
            <person name="Brown D.W."/>
            <person name="Divon H."/>
            <person name="Uhlig S."/>
            <person name="Proctor R.H."/>
        </authorList>
    </citation>
    <scope>NUCLEOTIDE SEQUENCE [LARGE SCALE GENOMIC DNA]</scope>
    <source>
        <strain evidence="1 2">NRRL 26131</strain>
    </source>
</reference>
<proteinExistence type="predicted"/>
<evidence type="ECO:0000313" key="1">
    <source>
        <dbReference type="EMBL" id="KAF5719402.1"/>
    </source>
</evidence>
<dbReference type="AlphaFoldDB" id="A0A8H5YXZ8"/>
<sequence>MSGNDGAGPSNQQASHQAIEDGYWDLAVNRDYLEMRVEVNGRIPFQRVHLWSSGEERTGSGRMKTSNEQYKPGIHGPAIASCPQVPKGHELISSPGKTREYIEVGLIVGDDPEKHSIKGTPTKGKGKQRAPVILRRDENAMRVFIAVSEKNVSGDRRNRAKILSENCRKAAALDKTTETRMVASLVPGLVEKIATAHPLVATQPEHLATKLVLTWHTFVMAGATDKLFIDMMLAALDNCGVDLKYGPQTRTDAESAFFDFSSELTRAESDELREELARLNYKLARIDPELIMAVHKALRTDADTQLEGEHHLGDILPRNSLLFFLESCLEIIPTADAHEDVILWEVRGLLPHCQRYSNNCPRTSLQKAVDSGATPSQPVTSQNFRTTLLTMKSYLEASVDHADRALESIAGQHGALLKHESMNSLMKKLGNATDLAHATSLFEQVSALHAVQYGISARTAAQSNEDLIPLIDKMLHSVESSNP</sequence>